<dbReference type="GO" id="GO:0009236">
    <property type="term" value="P:cobalamin biosynthetic process"/>
    <property type="evidence" value="ECO:0007669"/>
    <property type="project" value="InterPro"/>
</dbReference>
<comment type="catalytic activity">
    <reaction evidence="2">
        <text>L-glutamine + H2O = L-glutamate + NH4(+)</text>
        <dbReference type="Rhea" id="RHEA:15889"/>
        <dbReference type="ChEBI" id="CHEBI:15377"/>
        <dbReference type="ChEBI" id="CHEBI:28938"/>
        <dbReference type="ChEBI" id="CHEBI:29985"/>
        <dbReference type="ChEBI" id="CHEBI:58359"/>
        <dbReference type="EC" id="3.5.1.2"/>
    </reaction>
</comment>
<dbReference type="UniPathway" id="UPA00219"/>
<feature type="domain" description="CobB/CobQ-like glutamine amidotransferase" evidence="3">
    <location>
        <begin position="19"/>
        <end position="201"/>
    </location>
</feature>
<comment type="caution">
    <text evidence="4">The sequence shown here is derived from an EMBL/GenBank/DDBJ whole genome shotgun (WGS) entry which is preliminary data.</text>
</comment>
<comment type="similarity">
    <text evidence="2">Belongs to the CobB/CobQ family. GatD subfamily.</text>
</comment>
<evidence type="ECO:0000256" key="1">
    <source>
        <dbReference type="ARBA" id="ARBA00022962"/>
    </source>
</evidence>
<sequence>MTRSLTILSLYPRQLGINGDSGNVLALATRAGWRGIDVTVVDHNVGDTLPESVDLIHIGSGPRTAQLAVVADLASIAPRLREWKAQGVPVLAIAGGWQLLGSTVTDENGERMPGAGLFPSASVLVAKRAVGEIVLSTENGRVAGFENHGAVTTLEPGAIPLGTVVAGFGNAGAASSDGPEVDGVVDGASIATNLHGPFLPMNPEWADRLLAAALTLRGLDPTLAADERAASVDLAASNARAAIAKRLGL</sequence>
<dbReference type="PROSITE" id="PS51274">
    <property type="entry name" value="GATASE_COBBQ"/>
    <property type="match status" value="1"/>
</dbReference>
<keyword evidence="4" id="KW-0808">Transferase</keyword>
<feature type="active site" evidence="2">
    <location>
        <position position="195"/>
    </location>
</feature>
<dbReference type="EC" id="6.3.5.13" evidence="2"/>
<dbReference type="GO" id="GO:0009252">
    <property type="term" value="P:peptidoglycan biosynthetic process"/>
    <property type="evidence" value="ECO:0007669"/>
    <property type="project" value="UniProtKB-UniRule"/>
</dbReference>
<dbReference type="AlphaFoldDB" id="A0A841ANE3"/>
<evidence type="ECO:0000313" key="5">
    <source>
        <dbReference type="Proteomes" id="UP000536685"/>
    </source>
</evidence>
<dbReference type="PANTHER" id="PTHR21343">
    <property type="entry name" value="DETHIOBIOTIN SYNTHETASE"/>
    <property type="match status" value="1"/>
</dbReference>
<evidence type="ECO:0000256" key="2">
    <source>
        <dbReference type="HAMAP-Rule" id="MF_02213"/>
    </source>
</evidence>
<keyword evidence="2" id="KW-0436">Ligase</keyword>
<dbReference type="InterPro" id="IPR043702">
    <property type="entry name" value="Lipid_II_synth_GatD"/>
</dbReference>
<keyword evidence="2" id="KW-0133">Cell shape</keyword>
<evidence type="ECO:0000259" key="3">
    <source>
        <dbReference type="Pfam" id="PF07685"/>
    </source>
</evidence>
<proteinExistence type="inferred from homology"/>
<dbReference type="EC" id="3.5.1.2" evidence="2"/>
<organism evidence="4 5">
    <name type="scientific">Conyzicola lurida</name>
    <dbReference type="NCBI Taxonomy" id="1172621"/>
    <lineage>
        <taxon>Bacteria</taxon>
        <taxon>Bacillati</taxon>
        <taxon>Actinomycetota</taxon>
        <taxon>Actinomycetes</taxon>
        <taxon>Micrococcales</taxon>
        <taxon>Microbacteriaceae</taxon>
        <taxon>Conyzicola</taxon>
    </lineage>
</organism>
<comment type="catalytic activity">
    <reaction evidence="2">
        <text>beta-D-GlcNAc-(1-&gt;4)-Mur2Ac(oyl-L-Ala-gamma-D-Glu-L-Lys-D-Ala-D-Ala)-di-trans,octa-cis-undecaprenyl diphosphate + L-glutamine + ATP + H2O = beta-D-GlcNAc-(1-&gt;4)-Mur2Ac(oyl-L-Ala-D-isoglutaminyl-L-Lys-D-Ala-D-Ala)-di-trans,octa-cis-undecaprenyl diphosphate + L-glutamate + ADP + phosphate + H(+)</text>
        <dbReference type="Rhea" id="RHEA:57928"/>
        <dbReference type="ChEBI" id="CHEBI:15377"/>
        <dbReference type="ChEBI" id="CHEBI:15378"/>
        <dbReference type="ChEBI" id="CHEBI:29985"/>
        <dbReference type="ChEBI" id="CHEBI:30616"/>
        <dbReference type="ChEBI" id="CHEBI:43474"/>
        <dbReference type="ChEBI" id="CHEBI:58359"/>
        <dbReference type="ChEBI" id="CHEBI:60033"/>
        <dbReference type="ChEBI" id="CHEBI:62233"/>
        <dbReference type="ChEBI" id="CHEBI:456216"/>
        <dbReference type="EC" id="6.3.5.13"/>
    </reaction>
</comment>
<comment type="function">
    <text evidence="2">The lipid II isoglutaminyl synthase complex catalyzes the formation of alpha-D-isoglutamine in the cell wall lipid II stem peptide. The GatD subunit catalyzes the hydrolysis of glutamine to glutamate and ammonia. The resulting ammonia molecule is channeled to the active site of MurT.</text>
</comment>
<protein>
    <recommendedName>
        <fullName evidence="2">Lipid II isoglutaminyl synthase (glutamine-hydrolyzing) subunit GatD</fullName>
        <ecNumber evidence="2">6.3.5.13</ecNumber>
    </recommendedName>
    <alternativeName>
        <fullName evidence="2">Lipid II isoglutaminyl synthase glutaminase subunit</fullName>
        <ecNumber evidence="2">3.5.1.2</ecNumber>
    </alternativeName>
</protein>
<keyword evidence="5" id="KW-1185">Reference proteome</keyword>
<keyword evidence="1 2" id="KW-0315">Glutamine amidotransferase</keyword>
<keyword evidence="2" id="KW-0961">Cell wall biogenesis/degradation</keyword>
<dbReference type="InterPro" id="IPR029062">
    <property type="entry name" value="Class_I_gatase-like"/>
</dbReference>
<dbReference type="PANTHER" id="PTHR21343:SF9">
    <property type="entry name" value="LIPID II ISOGLUTAMINYL SYNTHASE (GLUTAMINE-HYDROLYZING) SUBUNIT GATD"/>
    <property type="match status" value="1"/>
</dbReference>
<dbReference type="GO" id="GO:0016740">
    <property type="term" value="F:transferase activity"/>
    <property type="evidence" value="ECO:0007669"/>
    <property type="project" value="UniProtKB-KW"/>
</dbReference>
<dbReference type="InterPro" id="IPR011698">
    <property type="entry name" value="GATase_3"/>
</dbReference>
<feature type="binding site" evidence="2">
    <location>
        <position position="128"/>
    </location>
    <ligand>
        <name>substrate</name>
    </ligand>
</feature>
<dbReference type="CDD" id="cd01750">
    <property type="entry name" value="GATase1_CobQ"/>
    <property type="match status" value="1"/>
</dbReference>
<gene>
    <name evidence="2" type="primary">gatD</name>
    <name evidence="4" type="ORF">HD599_001594</name>
</gene>
<dbReference type="SUPFAM" id="SSF52317">
    <property type="entry name" value="Class I glutamine amidotransferase-like"/>
    <property type="match status" value="1"/>
</dbReference>
<evidence type="ECO:0000313" key="4">
    <source>
        <dbReference type="EMBL" id="MBB5843271.1"/>
    </source>
</evidence>
<dbReference type="InterPro" id="IPR033949">
    <property type="entry name" value="CobQ_GATase1"/>
</dbReference>
<comment type="pathway">
    <text evidence="2">Cell wall biogenesis; peptidoglycan biosynthesis.</text>
</comment>
<dbReference type="GO" id="GO:0071555">
    <property type="term" value="P:cell wall organization"/>
    <property type="evidence" value="ECO:0007669"/>
    <property type="project" value="UniProtKB-KW"/>
</dbReference>
<dbReference type="GO" id="GO:0004359">
    <property type="term" value="F:glutaminase activity"/>
    <property type="evidence" value="ECO:0007669"/>
    <property type="project" value="UniProtKB-UniRule"/>
</dbReference>
<dbReference type="Proteomes" id="UP000536685">
    <property type="component" value="Unassembled WGS sequence"/>
</dbReference>
<dbReference type="Pfam" id="PF07685">
    <property type="entry name" value="GATase_3"/>
    <property type="match status" value="1"/>
</dbReference>
<dbReference type="GO" id="GO:0008360">
    <property type="term" value="P:regulation of cell shape"/>
    <property type="evidence" value="ECO:0007669"/>
    <property type="project" value="UniProtKB-KW"/>
</dbReference>
<accession>A0A841ANE3</accession>
<reference evidence="4 5" key="1">
    <citation type="submission" date="2020-08" db="EMBL/GenBank/DDBJ databases">
        <title>Sequencing the genomes of 1000 actinobacteria strains.</title>
        <authorList>
            <person name="Klenk H.-P."/>
        </authorList>
    </citation>
    <scope>NUCLEOTIDE SEQUENCE [LARGE SCALE GENOMIC DNA]</scope>
    <source>
        <strain evidence="4 5">DSM 105784</strain>
    </source>
</reference>
<dbReference type="HAMAP" id="MF_02213">
    <property type="entry name" value="Lipid_II_synth_GatD"/>
    <property type="match status" value="1"/>
</dbReference>
<keyword evidence="2" id="KW-0573">Peptidoglycan synthesis</keyword>
<comment type="caution">
    <text evidence="2">Lacks conserved residue(s) required for the propagation of feature annotation.</text>
</comment>
<dbReference type="EMBL" id="JACHMJ010000001">
    <property type="protein sequence ID" value="MBB5843271.1"/>
    <property type="molecule type" value="Genomic_DNA"/>
</dbReference>
<comment type="subunit">
    <text evidence="2">Forms a heterodimer with MurT.</text>
</comment>
<keyword evidence="2" id="KW-0378">Hydrolase</keyword>
<dbReference type="GO" id="GO:0140282">
    <property type="term" value="F:carbon-nitrogen ligase activity on lipid II"/>
    <property type="evidence" value="ECO:0007669"/>
    <property type="project" value="UniProtKB-UniRule"/>
</dbReference>
<name>A0A841ANE3_9MICO</name>
<dbReference type="RefSeq" id="WP_184235718.1">
    <property type="nucleotide sequence ID" value="NZ_JACHMJ010000001.1"/>
</dbReference>